<comment type="caution">
    <text evidence="1">The sequence shown here is derived from an EMBL/GenBank/DDBJ whole genome shotgun (WGS) entry which is preliminary data.</text>
</comment>
<proteinExistence type="predicted"/>
<reference evidence="1 2" key="1">
    <citation type="submission" date="2015-12" db="EMBL/GenBank/DDBJ databases">
        <authorList>
            <person name="Tarr C.L."/>
            <person name="Gladney L.M."/>
        </authorList>
    </citation>
    <scope>NUCLEOTIDE SEQUENCE [LARGE SCALE GENOMIC DNA]</scope>
    <source>
        <strain evidence="1 2">1048-83</strain>
    </source>
</reference>
<accession>A0ABR5W5S7</accession>
<gene>
    <name evidence="1" type="ORF">ATY35_11400</name>
</gene>
<keyword evidence="2" id="KW-1185">Reference proteome</keyword>
<protein>
    <submittedName>
        <fullName evidence="1">Uncharacterized protein</fullName>
    </submittedName>
</protein>
<evidence type="ECO:0000313" key="1">
    <source>
        <dbReference type="EMBL" id="KYN89549.1"/>
    </source>
</evidence>
<organism evidence="1 2">
    <name type="scientific">Vibrio cidicii</name>
    <dbReference type="NCBI Taxonomy" id="1763883"/>
    <lineage>
        <taxon>Bacteria</taxon>
        <taxon>Pseudomonadati</taxon>
        <taxon>Pseudomonadota</taxon>
        <taxon>Gammaproteobacteria</taxon>
        <taxon>Vibrionales</taxon>
        <taxon>Vibrionaceae</taxon>
        <taxon>Vibrio</taxon>
    </lineage>
</organism>
<dbReference type="EMBL" id="LOBP01000090">
    <property type="protein sequence ID" value="KYN89549.1"/>
    <property type="molecule type" value="Genomic_DNA"/>
</dbReference>
<name>A0ABR5W5S7_9VIBR</name>
<dbReference type="Proteomes" id="UP000075609">
    <property type="component" value="Unassembled WGS sequence"/>
</dbReference>
<evidence type="ECO:0000313" key="2">
    <source>
        <dbReference type="Proteomes" id="UP000075609"/>
    </source>
</evidence>
<sequence>MLKSVAFRSFLLEAEVHSSEITESVKHFFQFSFSEAFTSMTTAEALWRLPCQWVRIIGREIFLATHFLQKSAKTGLDGQISPKRSFYTRSC</sequence>